<dbReference type="InterPro" id="IPR011051">
    <property type="entry name" value="RmlC_Cupin_sf"/>
</dbReference>
<evidence type="ECO:0000259" key="2">
    <source>
        <dbReference type="Pfam" id="PF07883"/>
    </source>
</evidence>
<protein>
    <submittedName>
        <fullName evidence="3">Cupin domain-containing protein</fullName>
    </submittedName>
</protein>
<name>A0A4Y8IDY5_9BACI</name>
<dbReference type="Proteomes" id="UP000297975">
    <property type="component" value="Unassembled WGS sequence"/>
</dbReference>
<dbReference type="SUPFAM" id="SSF51182">
    <property type="entry name" value="RmlC-like cupins"/>
    <property type="match status" value="1"/>
</dbReference>
<dbReference type="AlphaFoldDB" id="A0A4Y8IDY5"/>
<dbReference type="InterPro" id="IPR014710">
    <property type="entry name" value="RmlC-like_jellyroll"/>
</dbReference>
<dbReference type="OrthoDB" id="981110at2"/>
<evidence type="ECO:0000313" key="3">
    <source>
        <dbReference type="EMBL" id="TFB14130.1"/>
    </source>
</evidence>
<dbReference type="InterPro" id="IPR051610">
    <property type="entry name" value="GPI/OXD"/>
</dbReference>
<dbReference type="PANTHER" id="PTHR35848">
    <property type="entry name" value="OXALATE-BINDING PROTEIN"/>
    <property type="match status" value="1"/>
</dbReference>
<organism evidence="3 4">
    <name type="scientific">Filobacillus milosensis</name>
    <dbReference type="NCBI Taxonomy" id="94137"/>
    <lineage>
        <taxon>Bacteria</taxon>
        <taxon>Bacillati</taxon>
        <taxon>Bacillota</taxon>
        <taxon>Bacilli</taxon>
        <taxon>Bacillales</taxon>
        <taxon>Bacillaceae</taxon>
        <taxon>Filobacillus</taxon>
    </lineage>
</organism>
<proteinExistence type="predicted"/>
<keyword evidence="4" id="KW-1185">Reference proteome</keyword>
<reference evidence="3 4" key="1">
    <citation type="submission" date="2019-03" db="EMBL/GenBank/DDBJ databases">
        <authorList>
            <person name="He R.-H."/>
        </authorList>
    </citation>
    <scope>NUCLEOTIDE SEQUENCE [LARGE SCALE GENOMIC DNA]</scope>
    <source>
        <strain evidence="4">SH 714</strain>
    </source>
</reference>
<dbReference type="Gene3D" id="2.60.120.10">
    <property type="entry name" value="Jelly Rolls"/>
    <property type="match status" value="1"/>
</dbReference>
<gene>
    <name evidence="3" type="ORF">E3U55_14550</name>
</gene>
<dbReference type="EMBL" id="SOPW01000019">
    <property type="protein sequence ID" value="TFB14130.1"/>
    <property type="molecule type" value="Genomic_DNA"/>
</dbReference>
<dbReference type="GO" id="GO:0046872">
    <property type="term" value="F:metal ion binding"/>
    <property type="evidence" value="ECO:0007669"/>
    <property type="project" value="UniProtKB-KW"/>
</dbReference>
<sequence>MKGFNLNELKCLEAWHEEDTHARWTVNMATAENFPFWSGVKSDDFSVVYFELNQGNYLGEHTDSAEEVVLILEGEAEVSIGEEQVEAKAGQVIIIPEMVPHKIKNIGTGKVRCVGVFSKDDVTSTFTHTVLPLNERQFS</sequence>
<dbReference type="Pfam" id="PF07883">
    <property type="entry name" value="Cupin_2"/>
    <property type="match status" value="1"/>
</dbReference>
<evidence type="ECO:0000256" key="1">
    <source>
        <dbReference type="ARBA" id="ARBA00022723"/>
    </source>
</evidence>
<dbReference type="RefSeq" id="WP_134341205.1">
    <property type="nucleotide sequence ID" value="NZ_SOPW01000019.1"/>
</dbReference>
<dbReference type="InterPro" id="IPR013096">
    <property type="entry name" value="Cupin_2"/>
</dbReference>
<dbReference type="PANTHER" id="PTHR35848:SF6">
    <property type="entry name" value="CUPIN TYPE-2 DOMAIN-CONTAINING PROTEIN"/>
    <property type="match status" value="1"/>
</dbReference>
<keyword evidence="1" id="KW-0479">Metal-binding</keyword>
<accession>A0A4Y8IDY5</accession>
<comment type="caution">
    <text evidence="3">The sequence shown here is derived from an EMBL/GenBank/DDBJ whole genome shotgun (WGS) entry which is preliminary data.</text>
</comment>
<feature type="domain" description="Cupin type-2" evidence="2">
    <location>
        <begin position="49"/>
        <end position="116"/>
    </location>
</feature>
<evidence type="ECO:0000313" key="4">
    <source>
        <dbReference type="Proteomes" id="UP000297975"/>
    </source>
</evidence>